<evidence type="ECO:0000256" key="6">
    <source>
        <dbReference type="ARBA" id="ARBA00022857"/>
    </source>
</evidence>
<evidence type="ECO:0000313" key="9">
    <source>
        <dbReference type="Proteomes" id="UP000235584"/>
    </source>
</evidence>
<gene>
    <name evidence="8" type="ORF">C0V70_12470</name>
</gene>
<dbReference type="Gene3D" id="3.50.50.60">
    <property type="entry name" value="FAD/NAD(P)-binding domain"/>
    <property type="match status" value="1"/>
</dbReference>
<protein>
    <submittedName>
        <fullName evidence="8">Lysine 6-monooxygenase</fullName>
    </submittedName>
</protein>
<evidence type="ECO:0000256" key="7">
    <source>
        <dbReference type="ARBA" id="ARBA00023002"/>
    </source>
</evidence>
<dbReference type="AlphaFoldDB" id="A0A2K9NTQ4"/>
<accession>A0A2K9NTQ4</accession>
<reference evidence="8 9" key="1">
    <citation type="submission" date="2018-01" db="EMBL/GenBank/DDBJ databases">
        <title>Complete genome sequence of Bacteriovorax stolpii DSM12778.</title>
        <authorList>
            <person name="Tang B."/>
            <person name="Chang J."/>
        </authorList>
    </citation>
    <scope>NUCLEOTIDE SEQUENCE [LARGE SCALE GENOMIC DNA]</scope>
    <source>
        <strain evidence="8 9">DSM 12778</strain>
    </source>
</reference>
<dbReference type="Proteomes" id="UP000235584">
    <property type="component" value="Chromosome"/>
</dbReference>
<dbReference type="KEGG" id="bsto:C0V70_12470"/>
<keyword evidence="7" id="KW-0560">Oxidoreductase</keyword>
<dbReference type="PANTHER" id="PTHR42802">
    <property type="entry name" value="MONOOXYGENASE"/>
    <property type="match status" value="1"/>
</dbReference>
<dbReference type="RefSeq" id="WP_102244192.1">
    <property type="nucleotide sequence ID" value="NZ_CP025704.1"/>
</dbReference>
<comment type="similarity">
    <text evidence="3">Belongs to the lysine N(6)-hydroxylase/L-ornithine N(5)-oxygenase family.</text>
</comment>
<evidence type="ECO:0000256" key="3">
    <source>
        <dbReference type="ARBA" id="ARBA00007588"/>
    </source>
</evidence>
<dbReference type="PANTHER" id="PTHR42802:SF1">
    <property type="entry name" value="L-ORNITHINE N(5)-MONOOXYGENASE"/>
    <property type="match status" value="1"/>
</dbReference>
<evidence type="ECO:0000256" key="2">
    <source>
        <dbReference type="ARBA" id="ARBA00004924"/>
    </source>
</evidence>
<dbReference type="GO" id="GO:0004497">
    <property type="term" value="F:monooxygenase activity"/>
    <property type="evidence" value="ECO:0007669"/>
    <property type="project" value="UniProtKB-KW"/>
</dbReference>
<name>A0A2K9NTQ4_BACTC</name>
<keyword evidence="9" id="KW-1185">Reference proteome</keyword>
<proteinExistence type="inferred from homology"/>
<sequence>MDKQLDLAGVGIGPFNLSLAAILDKTALDYKFFDQKSSFDWHSEILFSDSDMQTSYLKDLVTPVDPTSRYSFLNYLVENGLFHVFMNTGRSNVTRKEFEQYCQWTSTKLEKRLQFDSPITAVDYDGKSFVLQAKNVTYKAKNICIGTGLTPRVPECTIEHLSKTFFHAKSPELKNLNLEGKDVLVIGGGQTGVEIFRNALNNKWSRPKSIKLVTGRMGLLPLDESPFTNEYFSPAYVENFFDVSLNTKEGIVKAQKYASDGNTPHYLEGLYQELYQRRFVQGDNLDFEICPSRRLSKVENMNGRYRMVMENHFTNGMDEFQADIVILCTGFDVSVPKMIEPMRTKIMFDENGRFQLNKDFTVKWEGPKENKIFALNFSRHMHGISEPQTSLMAWRSAVVTNTILNENFYQINNQVRNFMNYR</sequence>
<dbReference type="EMBL" id="CP025704">
    <property type="protein sequence ID" value="AUN98901.1"/>
    <property type="molecule type" value="Genomic_DNA"/>
</dbReference>
<organism evidence="8 9">
    <name type="scientific">Bacteriovorax stolpii</name>
    <name type="common">Bdellovibrio stolpii</name>
    <dbReference type="NCBI Taxonomy" id="960"/>
    <lineage>
        <taxon>Bacteria</taxon>
        <taxon>Pseudomonadati</taxon>
        <taxon>Bdellovibrionota</taxon>
        <taxon>Bacteriovoracia</taxon>
        <taxon>Bacteriovoracales</taxon>
        <taxon>Bacteriovoracaceae</taxon>
        <taxon>Bacteriovorax</taxon>
    </lineage>
</organism>
<keyword evidence="8" id="KW-0503">Monooxygenase</keyword>
<comment type="cofactor">
    <cofactor evidence="1">
        <name>FAD</name>
        <dbReference type="ChEBI" id="CHEBI:57692"/>
    </cofactor>
</comment>
<evidence type="ECO:0000313" key="8">
    <source>
        <dbReference type="EMBL" id="AUN98901.1"/>
    </source>
</evidence>
<evidence type="ECO:0000256" key="4">
    <source>
        <dbReference type="ARBA" id="ARBA00022630"/>
    </source>
</evidence>
<comment type="pathway">
    <text evidence="2">Siderophore biosynthesis.</text>
</comment>
<keyword evidence="6" id="KW-0521">NADP</keyword>
<keyword evidence="5" id="KW-0274">FAD</keyword>
<dbReference type="InterPro" id="IPR025700">
    <property type="entry name" value="Lys/Orn_oxygenase"/>
</dbReference>
<dbReference type="Pfam" id="PF13434">
    <property type="entry name" value="Lys_Orn_oxgnase"/>
    <property type="match status" value="1"/>
</dbReference>
<dbReference type="OrthoDB" id="7527071at2"/>
<dbReference type="SUPFAM" id="SSF51905">
    <property type="entry name" value="FAD/NAD(P)-binding domain"/>
    <property type="match status" value="2"/>
</dbReference>
<evidence type="ECO:0000256" key="1">
    <source>
        <dbReference type="ARBA" id="ARBA00001974"/>
    </source>
</evidence>
<evidence type="ECO:0000256" key="5">
    <source>
        <dbReference type="ARBA" id="ARBA00022827"/>
    </source>
</evidence>
<dbReference type="InterPro" id="IPR036188">
    <property type="entry name" value="FAD/NAD-bd_sf"/>
</dbReference>
<keyword evidence="4" id="KW-0285">Flavoprotein</keyword>